<organism evidence="1">
    <name type="scientific">Arundo donax</name>
    <name type="common">Giant reed</name>
    <name type="synonym">Donax arundinaceus</name>
    <dbReference type="NCBI Taxonomy" id="35708"/>
    <lineage>
        <taxon>Eukaryota</taxon>
        <taxon>Viridiplantae</taxon>
        <taxon>Streptophyta</taxon>
        <taxon>Embryophyta</taxon>
        <taxon>Tracheophyta</taxon>
        <taxon>Spermatophyta</taxon>
        <taxon>Magnoliopsida</taxon>
        <taxon>Liliopsida</taxon>
        <taxon>Poales</taxon>
        <taxon>Poaceae</taxon>
        <taxon>PACMAD clade</taxon>
        <taxon>Arundinoideae</taxon>
        <taxon>Arundineae</taxon>
        <taxon>Arundo</taxon>
    </lineage>
</organism>
<dbReference type="GO" id="GO:0016567">
    <property type="term" value="P:protein ubiquitination"/>
    <property type="evidence" value="ECO:0007669"/>
    <property type="project" value="InterPro"/>
</dbReference>
<dbReference type="GO" id="GO:0061630">
    <property type="term" value="F:ubiquitin protein ligase activity"/>
    <property type="evidence" value="ECO:0007669"/>
    <property type="project" value="InterPro"/>
</dbReference>
<name>A0A0A9H9E8_ARUDO</name>
<dbReference type="GO" id="GO:0005634">
    <property type="term" value="C:nucleus"/>
    <property type="evidence" value="ECO:0007669"/>
    <property type="project" value="TreeGrafter"/>
</dbReference>
<sequence length="256" mass="27718">MTDAMLTSKCCYDSFCDKCIRDYIIAQLKCVCGVEILADDLIPNQTLRSTIAGMLSSRGGGCSNGTEKITSSITSNLDTNSLSFTASTMLKGDMKQHKDNAPLVTNLADHHEKLTHSDIQSRARENAKTSAKNTMATADAMKIVTEPRSQKQSPPEGITAVSGALERKVIKTKSKKKQKMAGTTGNGNTNCAEYDATFLNHLIITLPLNLEDCLGELILTTCTFCLRLPAATLWACIMSVASVTYHCTHPECKATQ</sequence>
<evidence type="ECO:0000313" key="1">
    <source>
        <dbReference type="EMBL" id="JAE32434.1"/>
    </source>
</evidence>
<dbReference type="GO" id="GO:0006397">
    <property type="term" value="P:mRNA processing"/>
    <property type="evidence" value="ECO:0007669"/>
    <property type="project" value="InterPro"/>
</dbReference>
<dbReference type="GO" id="GO:0006511">
    <property type="term" value="P:ubiquitin-dependent protein catabolic process"/>
    <property type="evidence" value="ECO:0007669"/>
    <property type="project" value="TreeGrafter"/>
</dbReference>
<protein>
    <submittedName>
        <fullName evidence="1">Uncharacterized protein</fullName>
    </submittedName>
</protein>
<dbReference type="AlphaFoldDB" id="A0A0A9H9E8"/>
<dbReference type="PANTHER" id="PTHR15439">
    <property type="entry name" value="RETINOBLASTOMA-BINDING PROTEIN 6"/>
    <property type="match status" value="1"/>
</dbReference>
<accession>A0A0A9H9E8</accession>
<reference evidence="1" key="2">
    <citation type="journal article" date="2015" name="Data Brief">
        <title>Shoot transcriptome of the giant reed, Arundo donax.</title>
        <authorList>
            <person name="Barrero R.A."/>
            <person name="Guerrero F.D."/>
            <person name="Moolhuijzen P."/>
            <person name="Goolsby J.A."/>
            <person name="Tidwell J."/>
            <person name="Bellgard S.E."/>
            <person name="Bellgard M.I."/>
        </authorList>
    </citation>
    <scope>NUCLEOTIDE SEQUENCE</scope>
    <source>
        <tissue evidence="1">Shoot tissue taken approximately 20 cm above the soil surface</tissue>
    </source>
</reference>
<dbReference type="Gene3D" id="3.30.40.10">
    <property type="entry name" value="Zinc/RING finger domain, C3HC4 (zinc finger)"/>
    <property type="match status" value="1"/>
</dbReference>
<dbReference type="EMBL" id="GBRH01165462">
    <property type="protein sequence ID" value="JAE32434.1"/>
    <property type="molecule type" value="Transcribed_RNA"/>
</dbReference>
<dbReference type="PANTHER" id="PTHR15439:SF6">
    <property type="entry name" value="OS03G0659400 PROTEIN"/>
    <property type="match status" value="1"/>
</dbReference>
<proteinExistence type="predicted"/>
<reference evidence="1" key="1">
    <citation type="submission" date="2014-09" db="EMBL/GenBank/DDBJ databases">
        <authorList>
            <person name="Magalhaes I.L.F."/>
            <person name="Oliveira U."/>
            <person name="Santos F.R."/>
            <person name="Vidigal T.H.D.A."/>
            <person name="Brescovit A.D."/>
            <person name="Santos A.J."/>
        </authorList>
    </citation>
    <scope>NUCLEOTIDE SEQUENCE</scope>
    <source>
        <tissue evidence="1">Shoot tissue taken approximately 20 cm above the soil surface</tissue>
    </source>
</reference>
<dbReference type="InterPro" id="IPR033489">
    <property type="entry name" value="RBBP6"/>
</dbReference>
<dbReference type="InterPro" id="IPR013083">
    <property type="entry name" value="Znf_RING/FYVE/PHD"/>
</dbReference>